<dbReference type="GO" id="GO:0010181">
    <property type="term" value="F:FMN binding"/>
    <property type="evidence" value="ECO:0007669"/>
    <property type="project" value="InterPro"/>
</dbReference>
<dbReference type="Proteomes" id="UP000199615">
    <property type="component" value="Unassembled WGS sequence"/>
</dbReference>
<dbReference type="InterPro" id="IPR052174">
    <property type="entry name" value="Flavoredoxin"/>
</dbReference>
<reference evidence="6" key="1">
    <citation type="submission" date="2016-10" db="EMBL/GenBank/DDBJ databases">
        <authorList>
            <person name="Varghese N."/>
            <person name="Submissions S."/>
        </authorList>
    </citation>
    <scope>NUCLEOTIDE SEQUENCE [LARGE SCALE GENOMIC DNA]</scope>
    <source>
        <strain evidence="6">DSM 123</strain>
    </source>
</reference>
<evidence type="ECO:0000259" key="4">
    <source>
        <dbReference type="Pfam" id="PF01613"/>
    </source>
</evidence>
<dbReference type="Pfam" id="PF01613">
    <property type="entry name" value="Flavin_Reduct"/>
    <property type="match status" value="1"/>
</dbReference>
<dbReference type="PROSITE" id="PS51257">
    <property type="entry name" value="PROKAR_LIPOPROTEIN"/>
    <property type="match status" value="1"/>
</dbReference>
<keyword evidence="2" id="KW-0285">Flavoprotein</keyword>
<sequence>MTLAARKDFRLSSQIIDPAILYFGTPVVLIGSCNDDDSFNLAPMSSAWWVGQRCMLGLASNSKTTGNILRSGECVLNLPSSDLVGAVDRLARTTGSDPVPQGKLHRGYRFEADKFGVSRLTPQKGDAVAAPRALECPVQIEARLMQAHPMAEEDVVWRGHLVALELSVVRIHVHPSIVMEGQDDRIDPDKWRPLIMSFQQYYGLALGRLQHSVLGEIPEAYYRPPSRRPQPAG</sequence>
<dbReference type="GO" id="GO:0016646">
    <property type="term" value="F:oxidoreductase activity, acting on the CH-NH group of donors, NAD or NADP as acceptor"/>
    <property type="evidence" value="ECO:0007669"/>
    <property type="project" value="UniProtKB-ARBA"/>
</dbReference>
<dbReference type="SUPFAM" id="SSF50475">
    <property type="entry name" value="FMN-binding split barrel"/>
    <property type="match status" value="1"/>
</dbReference>
<accession>A0A1H8MB51</accession>
<dbReference type="PANTHER" id="PTHR43567">
    <property type="entry name" value="FLAVOREDOXIN-RELATED-RELATED"/>
    <property type="match status" value="1"/>
</dbReference>
<evidence type="ECO:0000256" key="1">
    <source>
        <dbReference type="ARBA" id="ARBA00001917"/>
    </source>
</evidence>
<evidence type="ECO:0000313" key="5">
    <source>
        <dbReference type="EMBL" id="SEO14524.1"/>
    </source>
</evidence>
<dbReference type="PANTHER" id="PTHR43567:SF1">
    <property type="entry name" value="FLAVOREDOXIN"/>
    <property type="match status" value="1"/>
</dbReference>
<dbReference type="AlphaFoldDB" id="A0A1H8MB51"/>
<dbReference type="InterPro" id="IPR012349">
    <property type="entry name" value="Split_barrel_FMN-bd"/>
</dbReference>
<feature type="domain" description="Flavin reductase like" evidence="4">
    <location>
        <begin position="23"/>
        <end position="164"/>
    </location>
</feature>
<protein>
    <submittedName>
        <fullName evidence="5">NADH-FMN oxidoreductase RutF, flavin reductase (DIM6/NTAB) family</fullName>
    </submittedName>
</protein>
<evidence type="ECO:0000256" key="3">
    <source>
        <dbReference type="ARBA" id="ARBA00038054"/>
    </source>
</evidence>
<keyword evidence="6" id="KW-1185">Reference proteome</keyword>
<evidence type="ECO:0000313" key="6">
    <source>
        <dbReference type="Proteomes" id="UP000199615"/>
    </source>
</evidence>
<dbReference type="Gene3D" id="2.30.110.10">
    <property type="entry name" value="Electron Transport, Fmn-binding Protein, Chain A"/>
    <property type="match status" value="1"/>
</dbReference>
<dbReference type="InterPro" id="IPR002563">
    <property type="entry name" value="Flavin_Rdtase-like_dom"/>
</dbReference>
<proteinExistence type="inferred from homology"/>
<comment type="similarity">
    <text evidence="3">Belongs to the flavoredoxin family.</text>
</comment>
<organism evidence="5 6">
    <name type="scientific">Rhodopseudomonas pseudopalustris</name>
    <dbReference type="NCBI Taxonomy" id="1513892"/>
    <lineage>
        <taxon>Bacteria</taxon>
        <taxon>Pseudomonadati</taxon>
        <taxon>Pseudomonadota</taxon>
        <taxon>Alphaproteobacteria</taxon>
        <taxon>Hyphomicrobiales</taxon>
        <taxon>Nitrobacteraceae</taxon>
        <taxon>Rhodopseudomonas</taxon>
    </lineage>
</organism>
<name>A0A1H8MB51_9BRAD</name>
<dbReference type="RefSeq" id="WP_092681414.1">
    <property type="nucleotide sequence ID" value="NZ_FODT01000001.1"/>
</dbReference>
<dbReference type="EMBL" id="FODT01000001">
    <property type="protein sequence ID" value="SEO14524.1"/>
    <property type="molecule type" value="Genomic_DNA"/>
</dbReference>
<comment type="cofactor">
    <cofactor evidence="1">
        <name>FMN</name>
        <dbReference type="ChEBI" id="CHEBI:58210"/>
    </cofactor>
</comment>
<evidence type="ECO:0000256" key="2">
    <source>
        <dbReference type="ARBA" id="ARBA00022630"/>
    </source>
</evidence>
<dbReference type="OrthoDB" id="9792436at2"/>
<gene>
    <name evidence="5" type="ORF">SAMN05444123_101450</name>
</gene>